<evidence type="ECO:0000256" key="4">
    <source>
        <dbReference type="ARBA" id="ARBA00023136"/>
    </source>
</evidence>
<feature type="transmembrane region" description="Helical" evidence="5">
    <location>
        <begin position="213"/>
        <end position="232"/>
    </location>
</feature>
<dbReference type="Pfam" id="PF01794">
    <property type="entry name" value="Ferric_reduct"/>
    <property type="match status" value="1"/>
</dbReference>
<dbReference type="AlphaFoldDB" id="A0A1G2INI6"/>
<accession>A0A1G2INI6</accession>
<gene>
    <name evidence="7" type="ORF">A3G45_02370</name>
</gene>
<evidence type="ECO:0000256" key="3">
    <source>
        <dbReference type="ARBA" id="ARBA00022989"/>
    </source>
</evidence>
<feature type="transmembrane region" description="Helical" evidence="5">
    <location>
        <begin position="134"/>
        <end position="155"/>
    </location>
</feature>
<feature type="domain" description="Ferric oxidoreductase" evidence="6">
    <location>
        <begin position="93"/>
        <end position="175"/>
    </location>
</feature>
<dbReference type="GO" id="GO:0016020">
    <property type="term" value="C:membrane"/>
    <property type="evidence" value="ECO:0007669"/>
    <property type="project" value="UniProtKB-SubCell"/>
</dbReference>
<evidence type="ECO:0000259" key="6">
    <source>
        <dbReference type="Pfam" id="PF01794"/>
    </source>
</evidence>
<protein>
    <recommendedName>
        <fullName evidence="6">Ferric oxidoreductase domain-containing protein</fullName>
    </recommendedName>
</protein>
<organism evidence="7 8">
    <name type="scientific">Candidatus Staskawiczbacteria bacterium RIFCSPLOWO2_12_FULL_37_15</name>
    <dbReference type="NCBI Taxonomy" id="1802218"/>
    <lineage>
        <taxon>Bacteria</taxon>
        <taxon>Candidatus Staskawicziibacteriota</taxon>
    </lineage>
</organism>
<comment type="caution">
    <text evidence="7">The sequence shown here is derived from an EMBL/GenBank/DDBJ whole genome shotgun (WGS) entry which is preliminary data.</text>
</comment>
<evidence type="ECO:0000313" key="8">
    <source>
        <dbReference type="Proteomes" id="UP000178632"/>
    </source>
</evidence>
<keyword evidence="2 5" id="KW-0812">Transmembrane</keyword>
<keyword evidence="4 5" id="KW-0472">Membrane</keyword>
<name>A0A1G2INI6_9BACT</name>
<feature type="transmembrane region" description="Helical" evidence="5">
    <location>
        <begin position="61"/>
        <end position="83"/>
    </location>
</feature>
<evidence type="ECO:0000313" key="7">
    <source>
        <dbReference type="EMBL" id="OGZ75940.1"/>
    </source>
</evidence>
<dbReference type="EMBL" id="MHPE01000042">
    <property type="protein sequence ID" value="OGZ75940.1"/>
    <property type="molecule type" value="Genomic_DNA"/>
</dbReference>
<evidence type="ECO:0000256" key="2">
    <source>
        <dbReference type="ARBA" id="ARBA00022692"/>
    </source>
</evidence>
<feature type="transmembrane region" description="Helical" evidence="5">
    <location>
        <begin position="35"/>
        <end position="55"/>
    </location>
</feature>
<evidence type="ECO:0000256" key="1">
    <source>
        <dbReference type="ARBA" id="ARBA00004141"/>
    </source>
</evidence>
<keyword evidence="3 5" id="KW-1133">Transmembrane helix</keyword>
<feature type="transmembrane region" description="Helical" evidence="5">
    <location>
        <begin position="244"/>
        <end position="261"/>
    </location>
</feature>
<feature type="transmembrane region" description="Helical" evidence="5">
    <location>
        <begin position="175"/>
        <end position="193"/>
    </location>
</feature>
<sequence>MDNLGEFMKIIPRESVTSLNSQKQKINWKYQFQQYGTTFVVATILFVALSVYLFYRRGYYDLYIINKVFANIAAVLFGIVLLIGPGSRLFSFPDRYAQYRKELGIVAFFLALAHGIVSFFFLPSKFSIQQFLGAGWYPFIFGLVATVALVAIFFISNDRAANAIGMEKWWRLQFWGMRIVFALIFLHVFIMKWGGWIKWYKIEGGKDLAHPEWPGAGLLVAWFMVFVVFARLAEFCSPKFGRLAWYLSAVLLPIIYIATFWRGRQFIN</sequence>
<evidence type="ECO:0000256" key="5">
    <source>
        <dbReference type="SAM" id="Phobius"/>
    </source>
</evidence>
<dbReference type="Proteomes" id="UP000178632">
    <property type="component" value="Unassembled WGS sequence"/>
</dbReference>
<dbReference type="InterPro" id="IPR013130">
    <property type="entry name" value="Fe3_Rdtase_TM_dom"/>
</dbReference>
<comment type="subcellular location">
    <subcellularLocation>
        <location evidence="1">Membrane</location>
        <topology evidence="1">Multi-pass membrane protein</topology>
    </subcellularLocation>
</comment>
<reference evidence="7 8" key="1">
    <citation type="journal article" date="2016" name="Nat. Commun.">
        <title>Thousands of microbial genomes shed light on interconnected biogeochemical processes in an aquifer system.</title>
        <authorList>
            <person name="Anantharaman K."/>
            <person name="Brown C.T."/>
            <person name="Hug L.A."/>
            <person name="Sharon I."/>
            <person name="Castelle C.J."/>
            <person name="Probst A.J."/>
            <person name="Thomas B.C."/>
            <person name="Singh A."/>
            <person name="Wilkins M.J."/>
            <person name="Karaoz U."/>
            <person name="Brodie E.L."/>
            <person name="Williams K.H."/>
            <person name="Hubbard S.S."/>
            <person name="Banfield J.F."/>
        </authorList>
    </citation>
    <scope>NUCLEOTIDE SEQUENCE [LARGE SCALE GENOMIC DNA]</scope>
</reference>
<feature type="transmembrane region" description="Helical" evidence="5">
    <location>
        <begin position="103"/>
        <end position="122"/>
    </location>
</feature>
<proteinExistence type="predicted"/>